<feature type="region of interest" description="Disordered" evidence="8">
    <location>
        <begin position="1"/>
        <end position="21"/>
    </location>
</feature>
<dbReference type="InterPro" id="IPR020479">
    <property type="entry name" value="HD_metazoa"/>
</dbReference>
<feature type="region of interest" description="Disordered" evidence="8">
    <location>
        <begin position="121"/>
        <end position="151"/>
    </location>
</feature>
<dbReference type="InterPro" id="IPR046327">
    <property type="entry name" value="HXA1/B1/D1"/>
</dbReference>
<feature type="region of interest" description="Disordered" evidence="8">
    <location>
        <begin position="241"/>
        <end position="288"/>
    </location>
</feature>
<evidence type="ECO:0000256" key="7">
    <source>
        <dbReference type="RuleBase" id="RU000682"/>
    </source>
</evidence>
<dbReference type="PANTHER" id="PTHR45946:SF4">
    <property type="entry name" value="HOMEOBOX PROTEIN ROUGH-RELATED"/>
    <property type="match status" value="1"/>
</dbReference>
<dbReference type="STRING" id="568069.A0A1J1HVP0"/>
<protein>
    <submittedName>
        <fullName evidence="10">CLUMA_CG003931, isoform B</fullName>
    </submittedName>
</protein>
<evidence type="ECO:0000313" key="11">
    <source>
        <dbReference type="Proteomes" id="UP000183832"/>
    </source>
</evidence>
<dbReference type="FunFam" id="1.10.10.60:FF:000113">
    <property type="entry name" value="homeobox protein Hox-B1"/>
    <property type="match status" value="1"/>
</dbReference>
<dbReference type="CDD" id="cd00086">
    <property type="entry name" value="homeodomain"/>
    <property type="match status" value="1"/>
</dbReference>
<dbReference type="GO" id="GO:0000978">
    <property type="term" value="F:RNA polymerase II cis-regulatory region sequence-specific DNA binding"/>
    <property type="evidence" value="ECO:0007669"/>
    <property type="project" value="TreeGrafter"/>
</dbReference>
<evidence type="ECO:0000256" key="6">
    <source>
        <dbReference type="PROSITE-ProRule" id="PRU00108"/>
    </source>
</evidence>
<dbReference type="AlphaFoldDB" id="A0A1J1HVP0"/>
<evidence type="ECO:0000256" key="8">
    <source>
        <dbReference type="SAM" id="MobiDB-lite"/>
    </source>
</evidence>
<organism evidence="10 11">
    <name type="scientific">Clunio marinus</name>
    <dbReference type="NCBI Taxonomy" id="568069"/>
    <lineage>
        <taxon>Eukaryota</taxon>
        <taxon>Metazoa</taxon>
        <taxon>Ecdysozoa</taxon>
        <taxon>Arthropoda</taxon>
        <taxon>Hexapoda</taxon>
        <taxon>Insecta</taxon>
        <taxon>Pterygota</taxon>
        <taxon>Neoptera</taxon>
        <taxon>Endopterygota</taxon>
        <taxon>Diptera</taxon>
        <taxon>Nematocera</taxon>
        <taxon>Chironomoidea</taxon>
        <taxon>Chironomidae</taxon>
        <taxon>Clunio</taxon>
    </lineage>
</organism>
<dbReference type="SUPFAM" id="SSF46689">
    <property type="entry name" value="Homeodomain-like"/>
    <property type="match status" value="1"/>
</dbReference>
<feature type="compositionally biased region" description="Low complexity" evidence="8">
    <location>
        <begin position="128"/>
        <end position="142"/>
    </location>
</feature>
<feature type="domain" description="Homeobox" evidence="9">
    <location>
        <begin position="343"/>
        <end position="403"/>
    </location>
</feature>
<dbReference type="GO" id="GO:0000981">
    <property type="term" value="F:DNA-binding transcription factor activity, RNA polymerase II-specific"/>
    <property type="evidence" value="ECO:0007669"/>
    <property type="project" value="InterPro"/>
</dbReference>
<dbReference type="PROSITE" id="PS00027">
    <property type="entry name" value="HOMEOBOX_1"/>
    <property type="match status" value="1"/>
</dbReference>
<comment type="subcellular location">
    <subcellularLocation>
        <location evidence="1 6 7">Nucleus</location>
    </subcellularLocation>
</comment>
<keyword evidence="2" id="KW-0217">Developmental protein</keyword>
<dbReference type="InterPro" id="IPR009057">
    <property type="entry name" value="Homeodomain-like_sf"/>
</dbReference>
<evidence type="ECO:0000259" key="9">
    <source>
        <dbReference type="PROSITE" id="PS50071"/>
    </source>
</evidence>
<name>A0A1J1HVP0_9DIPT</name>
<feature type="region of interest" description="Disordered" evidence="8">
    <location>
        <begin position="403"/>
        <end position="445"/>
    </location>
</feature>
<keyword evidence="11" id="KW-1185">Reference proteome</keyword>
<keyword evidence="3 6" id="KW-0238">DNA-binding</keyword>
<dbReference type="EMBL" id="CVRI01000017">
    <property type="protein sequence ID" value="CRK90217.1"/>
    <property type="molecule type" value="Genomic_DNA"/>
</dbReference>
<evidence type="ECO:0000313" key="10">
    <source>
        <dbReference type="EMBL" id="CRK90217.1"/>
    </source>
</evidence>
<dbReference type="InterPro" id="IPR017970">
    <property type="entry name" value="Homeobox_CS"/>
</dbReference>
<evidence type="ECO:0000256" key="4">
    <source>
        <dbReference type="ARBA" id="ARBA00023155"/>
    </source>
</evidence>
<evidence type="ECO:0000256" key="5">
    <source>
        <dbReference type="ARBA" id="ARBA00023242"/>
    </source>
</evidence>
<dbReference type="InterPro" id="IPR001356">
    <property type="entry name" value="HD"/>
</dbReference>
<sequence length="445" mass="49294">MMDISMYGNHHTSHTSGFQSPDIGSGGYPYFSAGAHHHHHPHIQSHQMHTQNAVSAYAAPVIPNNSPVNATNVIQSASNNSNHLYSAAANHPHLYSPTAIEYGIHTSTNNSPSEQYYEHGETGYYATGNGSNNNGSNNNNGSPMPENHIISSDNGLSYTNLDYIAYQQAHGNQAYLHGTDEKIHIAHHYNEEMLMANGQTTLHHHSAGNNHWHHTHGHGYGVEGTGILPNQLNIATMSTNGLASQQQISHSMHSPSGIQPSQSTSPTLQNQQQQQQQQQQSQQQQNVPQYKWMQVKRNVPKPQTTKISPPMQEYSIPSSIDPCRGLTNSLMGSAAAANTLLLNGNNTGRTNFTNKQLTELEKEFHFNKYLTRARRIEIANALQLNETQVKIWFQNRRMKQKKRIKEGLVPAEPLSQSPNSNLNNSNNSNEQTNLPGSSENSRESN</sequence>
<evidence type="ECO:0000256" key="2">
    <source>
        <dbReference type="ARBA" id="ARBA00022473"/>
    </source>
</evidence>
<feature type="compositionally biased region" description="Low complexity" evidence="8">
    <location>
        <begin position="259"/>
        <end position="286"/>
    </location>
</feature>
<dbReference type="PROSITE" id="PS50071">
    <property type="entry name" value="HOMEOBOX_2"/>
    <property type="match status" value="1"/>
</dbReference>
<evidence type="ECO:0000256" key="1">
    <source>
        <dbReference type="ARBA" id="ARBA00004123"/>
    </source>
</evidence>
<dbReference type="PANTHER" id="PTHR45946">
    <property type="entry name" value="HOMEOBOX PROTEIN ROUGH-RELATED"/>
    <property type="match status" value="1"/>
</dbReference>
<dbReference type="Proteomes" id="UP000183832">
    <property type="component" value="Unassembled WGS sequence"/>
</dbReference>
<accession>A0A1J1HVP0</accession>
<dbReference type="OrthoDB" id="6159439at2759"/>
<keyword evidence="4 6" id="KW-0371">Homeobox</keyword>
<feature type="DNA-binding region" description="Homeobox" evidence="6">
    <location>
        <begin position="345"/>
        <end position="404"/>
    </location>
</feature>
<evidence type="ECO:0000256" key="3">
    <source>
        <dbReference type="ARBA" id="ARBA00023125"/>
    </source>
</evidence>
<dbReference type="SMART" id="SM00389">
    <property type="entry name" value="HOX"/>
    <property type="match status" value="1"/>
</dbReference>
<feature type="compositionally biased region" description="Low complexity" evidence="8">
    <location>
        <begin position="412"/>
        <end position="431"/>
    </location>
</feature>
<dbReference type="Pfam" id="PF00046">
    <property type="entry name" value="Homeodomain"/>
    <property type="match status" value="1"/>
</dbReference>
<feature type="compositionally biased region" description="Polar residues" evidence="8">
    <location>
        <begin position="241"/>
        <end position="258"/>
    </location>
</feature>
<dbReference type="GO" id="GO:0005634">
    <property type="term" value="C:nucleus"/>
    <property type="evidence" value="ECO:0007669"/>
    <property type="project" value="UniProtKB-SubCell"/>
</dbReference>
<reference evidence="10 11" key="1">
    <citation type="submission" date="2015-04" db="EMBL/GenBank/DDBJ databases">
        <authorList>
            <person name="Syromyatnikov M.Y."/>
            <person name="Popov V.N."/>
        </authorList>
    </citation>
    <scope>NUCLEOTIDE SEQUENCE [LARGE SCALE GENOMIC DNA]</scope>
</reference>
<gene>
    <name evidence="10" type="ORF">CLUMA_CG003931</name>
</gene>
<dbReference type="PRINTS" id="PR00024">
    <property type="entry name" value="HOMEOBOX"/>
</dbReference>
<proteinExistence type="predicted"/>
<dbReference type="Gene3D" id="1.10.10.60">
    <property type="entry name" value="Homeodomain-like"/>
    <property type="match status" value="1"/>
</dbReference>
<keyword evidence="5 6" id="KW-0539">Nucleus</keyword>